<dbReference type="AlphaFoldDB" id="A0A1I7IWN3"/>
<gene>
    <name evidence="1" type="ORF">SAMN05216480_12340</name>
</gene>
<proteinExistence type="predicted"/>
<evidence type="ECO:0000313" key="2">
    <source>
        <dbReference type="Proteomes" id="UP000199138"/>
    </source>
</evidence>
<name>A0A1I7IWN3_9FLAO</name>
<reference evidence="1 2" key="1">
    <citation type="submission" date="2016-10" db="EMBL/GenBank/DDBJ databases">
        <authorList>
            <person name="de Groot N.N."/>
        </authorList>
    </citation>
    <scope>NUCLEOTIDE SEQUENCE [LARGE SCALE GENOMIC DNA]</scope>
    <source>
        <strain evidence="1 2">CGMCC 1.12333</strain>
    </source>
</reference>
<dbReference type="RefSeq" id="WP_177229163.1">
    <property type="nucleotide sequence ID" value="NZ_FPBK01000023.1"/>
</dbReference>
<accession>A0A1I7IWN3</accession>
<evidence type="ECO:0000313" key="1">
    <source>
        <dbReference type="EMBL" id="SFU77302.1"/>
    </source>
</evidence>
<keyword evidence="2" id="KW-1185">Reference proteome</keyword>
<dbReference type="EMBL" id="FPBK01000023">
    <property type="protein sequence ID" value="SFU77302.1"/>
    <property type="molecule type" value="Genomic_DNA"/>
</dbReference>
<sequence length="54" mass="6340">MGVPKKLRTFKEIKNFHKQDEAAALQAVCKKNNVSSRNLKAQHTEKTFIWKEIR</sequence>
<organism evidence="1 2">
    <name type="scientific">Pustulibacterium marinum</name>
    <dbReference type="NCBI Taxonomy" id="1224947"/>
    <lineage>
        <taxon>Bacteria</taxon>
        <taxon>Pseudomonadati</taxon>
        <taxon>Bacteroidota</taxon>
        <taxon>Flavobacteriia</taxon>
        <taxon>Flavobacteriales</taxon>
        <taxon>Flavobacteriaceae</taxon>
        <taxon>Pustulibacterium</taxon>
    </lineage>
</organism>
<dbReference type="STRING" id="1224947.SAMN05216480_12340"/>
<protein>
    <submittedName>
        <fullName evidence="1">Uncharacterized protein</fullName>
    </submittedName>
</protein>
<dbReference type="Proteomes" id="UP000199138">
    <property type="component" value="Unassembled WGS sequence"/>
</dbReference>